<dbReference type="InterPro" id="IPR003099">
    <property type="entry name" value="Prephen_DH"/>
</dbReference>
<gene>
    <name evidence="5" type="primary">LOC112289182</name>
    <name evidence="4" type="ORF">PHYPA_016752</name>
</gene>
<keyword evidence="6" id="KW-1185">Reference proteome</keyword>
<dbReference type="Proteomes" id="UP000006727">
    <property type="component" value="Chromosome 12"/>
</dbReference>
<sequence length="446" mass="49721">MNGLIPTPVAHTTMIFSHQQTKHVGSSKLPILRQNESSGAVELQGDFRKQPGQLFLRNGSSIERRGRSKHRSRVNVSAIDAAQPFDFESMRSQELEKSTPLKVGIVGFGNFGQFLAERIVKQGHTVLAHSRRDYSEKARALGVSFFRDPDDFCEEHPEVVLLCTSILSTEAVLQSLPLQRLRRHTLFVDVLSVKEFPKNLFLQVLPPEFDILCAHPMFGPESGKGSWAGLPFVFDKVRVSNGRRSRVADKFLDIFSKEGCRMVEMSCAEHDRFAAGSQFVTHTVGRVLGKLGLQSTSINTKGYETLLGLVQNTSNDSFELYYGLFMYNPNATEELERLEIAFHSVKRQLFGQLHDRFRKQLFSDSSAPRASIPQDSADLSKNGSSQPKAPSNNVSRVYNNTDIISSSNGISRIAKSTDTSTSSIELELRKTIGLNKDSYSVSTVLK</sequence>
<accession>A0A2K1JS63</accession>
<dbReference type="Gene3D" id="3.40.50.720">
    <property type="entry name" value="NAD(P)-binding Rossmann-like Domain"/>
    <property type="match status" value="1"/>
</dbReference>
<dbReference type="OMA" id="HDMHAAE"/>
<reference evidence="4 6" key="1">
    <citation type="journal article" date="2008" name="Science">
        <title>The Physcomitrella genome reveals evolutionary insights into the conquest of land by plants.</title>
        <authorList>
            <person name="Rensing S."/>
            <person name="Lang D."/>
            <person name="Zimmer A."/>
            <person name="Terry A."/>
            <person name="Salamov A."/>
            <person name="Shapiro H."/>
            <person name="Nishiyama T."/>
            <person name="Perroud P.-F."/>
            <person name="Lindquist E."/>
            <person name="Kamisugi Y."/>
            <person name="Tanahashi T."/>
            <person name="Sakakibara K."/>
            <person name="Fujita T."/>
            <person name="Oishi K."/>
            <person name="Shin-I T."/>
            <person name="Kuroki Y."/>
            <person name="Toyoda A."/>
            <person name="Suzuki Y."/>
            <person name="Hashimoto A."/>
            <person name="Yamaguchi K."/>
            <person name="Sugano A."/>
            <person name="Kohara Y."/>
            <person name="Fujiyama A."/>
            <person name="Anterola A."/>
            <person name="Aoki S."/>
            <person name="Ashton N."/>
            <person name="Barbazuk W.B."/>
            <person name="Barker E."/>
            <person name="Bennetzen J."/>
            <person name="Bezanilla M."/>
            <person name="Blankenship R."/>
            <person name="Cho S.H."/>
            <person name="Dutcher S."/>
            <person name="Estelle M."/>
            <person name="Fawcett J.A."/>
            <person name="Gundlach H."/>
            <person name="Hanada K."/>
            <person name="Heyl A."/>
            <person name="Hicks K.A."/>
            <person name="Hugh J."/>
            <person name="Lohr M."/>
            <person name="Mayer K."/>
            <person name="Melkozernov A."/>
            <person name="Murata T."/>
            <person name="Nelson D."/>
            <person name="Pils B."/>
            <person name="Prigge M."/>
            <person name="Reiss B."/>
            <person name="Renner T."/>
            <person name="Rombauts S."/>
            <person name="Rushton P."/>
            <person name="Sanderfoot A."/>
            <person name="Schween G."/>
            <person name="Shiu S.-H."/>
            <person name="Stueber K."/>
            <person name="Theodoulou F.L."/>
            <person name="Tu H."/>
            <person name="Van de Peer Y."/>
            <person name="Verrier P.J."/>
            <person name="Waters E."/>
            <person name="Wood A."/>
            <person name="Yang L."/>
            <person name="Cove D."/>
            <person name="Cuming A."/>
            <person name="Hasebe M."/>
            <person name="Lucas S."/>
            <person name="Mishler D.B."/>
            <person name="Reski R."/>
            <person name="Grigoriev I."/>
            <person name="Quatrano R.S."/>
            <person name="Boore J.L."/>
        </authorList>
    </citation>
    <scope>NUCLEOTIDE SEQUENCE [LARGE SCALE GENOMIC DNA]</scope>
    <source>
        <strain evidence="5 6">cv. Gransden 2004</strain>
    </source>
</reference>
<evidence type="ECO:0000256" key="1">
    <source>
        <dbReference type="ARBA" id="ARBA00023002"/>
    </source>
</evidence>
<keyword evidence="1" id="KW-0560">Oxidoreductase</keyword>
<dbReference type="GO" id="GO:0033730">
    <property type="term" value="F:arogenate dehydrogenase (NADP+) activity"/>
    <property type="evidence" value="ECO:0007669"/>
    <property type="project" value="InterPro"/>
</dbReference>
<name>A0A2K1JS63_PHYPA</name>
<evidence type="ECO:0000259" key="3">
    <source>
        <dbReference type="PROSITE" id="PS51176"/>
    </source>
</evidence>
<feature type="domain" description="Prephenate/arogenate dehydrogenase" evidence="3">
    <location>
        <begin position="101"/>
        <end position="379"/>
    </location>
</feature>
<protein>
    <recommendedName>
        <fullName evidence="3">Prephenate/arogenate dehydrogenase domain-containing protein</fullName>
    </recommendedName>
</protein>
<dbReference type="PROSITE" id="PS51176">
    <property type="entry name" value="PDH_ADH"/>
    <property type="match status" value="1"/>
</dbReference>
<dbReference type="EMBL" id="ABEU02000012">
    <property type="protein sequence ID" value="PNR44368.1"/>
    <property type="molecule type" value="Genomic_DNA"/>
</dbReference>
<reference evidence="5" key="3">
    <citation type="submission" date="2020-12" db="UniProtKB">
        <authorList>
            <consortium name="EnsemblPlants"/>
        </authorList>
    </citation>
    <scope>IDENTIFICATION</scope>
</reference>
<dbReference type="GO" id="GO:0008977">
    <property type="term" value="F:prephenate dehydrogenase (NAD+) activity"/>
    <property type="evidence" value="ECO:0007669"/>
    <property type="project" value="InterPro"/>
</dbReference>
<evidence type="ECO:0000313" key="4">
    <source>
        <dbReference type="EMBL" id="PNR44368.1"/>
    </source>
</evidence>
<dbReference type="Gramene" id="Pp3c12_25380V3.2">
    <property type="protein sequence ID" value="Pp3c12_25380V3.2"/>
    <property type="gene ID" value="Pp3c12_25380"/>
</dbReference>
<organism evidence="4">
    <name type="scientific">Physcomitrium patens</name>
    <name type="common">Spreading-leaved earth moss</name>
    <name type="synonym">Physcomitrella patens</name>
    <dbReference type="NCBI Taxonomy" id="3218"/>
    <lineage>
        <taxon>Eukaryota</taxon>
        <taxon>Viridiplantae</taxon>
        <taxon>Streptophyta</taxon>
        <taxon>Embryophyta</taxon>
        <taxon>Bryophyta</taxon>
        <taxon>Bryophytina</taxon>
        <taxon>Bryopsida</taxon>
        <taxon>Funariidae</taxon>
        <taxon>Funariales</taxon>
        <taxon>Funariaceae</taxon>
        <taxon>Physcomitrium</taxon>
    </lineage>
</organism>
<dbReference type="Pfam" id="PF26213">
    <property type="entry name" value="TYRAAT1_C"/>
    <property type="match status" value="1"/>
</dbReference>
<dbReference type="EnsemblPlants" id="Pp3c12_25380V3.2">
    <property type="protein sequence ID" value="Pp3c12_25380V3.2"/>
    <property type="gene ID" value="Pp3c12_25380"/>
</dbReference>
<evidence type="ECO:0000256" key="2">
    <source>
        <dbReference type="SAM" id="MobiDB-lite"/>
    </source>
</evidence>
<dbReference type="InterPro" id="IPR045011">
    <property type="entry name" value="TYRAAT1/2"/>
</dbReference>
<dbReference type="Pfam" id="PF03807">
    <property type="entry name" value="F420_oxidored"/>
    <property type="match status" value="1"/>
</dbReference>
<dbReference type="InterPro" id="IPR008927">
    <property type="entry name" value="6-PGluconate_DH-like_C_sf"/>
</dbReference>
<feature type="region of interest" description="Disordered" evidence="2">
    <location>
        <begin position="365"/>
        <end position="395"/>
    </location>
</feature>
<reference evidence="4 6" key="2">
    <citation type="journal article" date="2018" name="Plant J.">
        <title>The Physcomitrella patens chromosome-scale assembly reveals moss genome structure and evolution.</title>
        <authorList>
            <person name="Lang D."/>
            <person name="Ullrich K.K."/>
            <person name="Murat F."/>
            <person name="Fuchs J."/>
            <person name="Jenkins J."/>
            <person name="Haas F.B."/>
            <person name="Piednoel M."/>
            <person name="Gundlach H."/>
            <person name="Van Bel M."/>
            <person name="Meyberg R."/>
            <person name="Vives C."/>
            <person name="Morata J."/>
            <person name="Symeonidi A."/>
            <person name="Hiss M."/>
            <person name="Muchero W."/>
            <person name="Kamisugi Y."/>
            <person name="Saleh O."/>
            <person name="Blanc G."/>
            <person name="Decker E.L."/>
            <person name="van Gessel N."/>
            <person name="Grimwood J."/>
            <person name="Hayes R.D."/>
            <person name="Graham S.W."/>
            <person name="Gunter L.E."/>
            <person name="McDaniel S.F."/>
            <person name="Hoernstein S.N.W."/>
            <person name="Larsson A."/>
            <person name="Li F.W."/>
            <person name="Perroud P.F."/>
            <person name="Phillips J."/>
            <person name="Ranjan P."/>
            <person name="Rokshar D.S."/>
            <person name="Rothfels C.J."/>
            <person name="Schneider L."/>
            <person name="Shu S."/>
            <person name="Stevenson D.W."/>
            <person name="Thummler F."/>
            <person name="Tillich M."/>
            <person name="Villarreal Aguilar J.C."/>
            <person name="Widiez T."/>
            <person name="Wong G.K."/>
            <person name="Wymore A."/>
            <person name="Zhang Y."/>
            <person name="Zimmer A.D."/>
            <person name="Quatrano R.S."/>
            <person name="Mayer K.F.X."/>
            <person name="Goodstein D."/>
            <person name="Casacuberta J.M."/>
            <person name="Vandepoele K."/>
            <person name="Reski R."/>
            <person name="Cuming A.C."/>
            <person name="Tuskan G.A."/>
            <person name="Maumus F."/>
            <person name="Salse J."/>
            <person name="Schmutz J."/>
            <person name="Rensing S.A."/>
        </authorList>
    </citation>
    <scope>NUCLEOTIDE SEQUENCE [LARGE SCALE GENOMIC DNA]</scope>
    <source>
        <strain evidence="5 6">cv. Gransden 2004</strain>
    </source>
</reference>
<dbReference type="GO" id="GO:0006571">
    <property type="term" value="P:tyrosine biosynthetic process"/>
    <property type="evidence" value="ECO:0007669"/>
    <property type="project" value="InterPro"/>
</dbReference>
<evidence type="ECO:0000313" key="6">
    <source>
        <dbReference type="Proteomes" id="UP000006727"/>
    </source>
</evidence>
<dbReference type="RefSeq" id="XP_024389948.1">
    <property type="nucleotide sequence ID" value="XM_024534180.2"/>
</dbReference>
<dbReference type="PaxDb" id="3218-PP1S155_27V6.1"/>
<dbReference type="InterPro" id="IPR036291">
    <property type="entry name" value="NAD(P)-bd_dom_sf"/>
</dbReference>
<dbReference type="Gramene" id="Pp3c12_25380V3.1">
    <property type="protein sequence ID" value="Pp3c12_25380V3.1"/>
    <property type="gene ID" value="Pp3c12_25380"/>
</dbReference>
<dbReference type="PANTHER" id="PTHR43207:SF4">
    <property type="entry name" value="AROGENATE DEHYDROGENASE 2, CHLOROPLASTIC"/>
    <property type="match status" value="1"/>
</dbReference>
<dbReference type="STRING" id="3218.A0A2K1JS63"/>
<dbReference type="InterPro" id="IPR059064">
    <property type="entry name" value="TYRAAT2_C"/>
</dbReference>
<dbReference type="AlphaFoldDB" id="A0A2K1JS63"/>
<dbReference type="PANTHER" id="PTHR43207">
    <property type="entry name" value="AROGENATE DEHYDROGENASE-RELATED"/>
    <property type="match status" value="1"/>
</dbReference>
<dbReference type="EnsemblPlants" id="Pp3c12_25380V3.1">
    <property type="protein sequence ID" value="Pp3c12_25380V3.1"/>
    <property type="gene ID" value="Pp3c12_25380"/>
</dbReference>
<dbReference type="InterPro" id="IPR028939">
    <property type="entry name" value="P5C_Rdtase_cat_N"/>
</dbReference>
<evidence type="ECO:0000313" key="5">
    <source>
        <dbReference type="EnsemblPlants" id="Pp3c12_25380V3.1"/>
    </source>
</evidence>
<dbReference type="SUPFAM" id="SSF51735">
    <property type="entry name" value="NAD(P)-binding Rossmann-fold domains"/>
    <property type="match status" value="1"/>
</dbReference>
<dbReference type="OrthoDB" id="2414662at2759"/>
<proteinExistence type="predicted"/>
<dbReference type="GeneID" id="112289182"/>
<dbReference type="SUPFAM" id="SSF48179">
    <property type="entry name" value="6-phosphogluconate dehydrogenase C-terminal domain-like"/>
    <property type="match status" value="1"/>
</dbReference>
<dbReference type="GO" id="GO:0004665">
    <property type="term" value="F:prephenate dehydrogenase (NADP+) activity"/>
    <property type="evidence" value="ECO:0007669"/>
    <property type="project" value="InterPro"/>
</dbReference>